<gene>
    <name evidence="6" type="ORF">AWM70_21505</name>
</gene>
<dbReference type="AlphaFoldDB" id="A0A1B1N5Z3"/>
<dbReference type="RefSeq" id="WP_068699874.1">
    <property type="nucleotide sequence ID" value="NZ_CP014167.1"/>
</dbReference>
<protein>
    <submittedName>
        <fullName evidence="6">Diacylglycerol glucosyltransferase</fullName>
    </submittedName>
</protein>
<keyword evidence="2" id="KW-0328">Glycosyltransferase</keyword>
<dbReference type="GO" id="GO:0016020">
    <property type="term" value="C:membrane"/>
    <property type="evidence" value="ECO:0007669"/>
    <property type="project" value="GOC"/>
</dbReference>
<dbReference type="SUPFAM" id="SSF53756">
    <property type="entry name" value="UDP-Glycosyltransferase/glycogen phosphorylase"/>
    <property type="match status" value="1"/>
</dbReference>
<evidence type="ECO:0000256" key="2">
    <source>
        <dbReference type="ARBA" id="ARBA00022676"/>
    </source>
</evidence>
<dbReference type="InterPro" id="IPR001296">
    <property type="entry name" value="Glyco_trans_1"/>
</dbReference>
<dbReference type="EMBL" id="CP014167">
    <property type="protein sequence ID" value="ANS76839.1"/>
    <property type="molecule type" value="Genomic_DNA"/>
</dbReference>
<keyword evidence="7" id="KW-1185">Reference proteome</keyword>
<dbReference type="Gene3D" id="3.40.50.2000">
    <property type="entry name" value="Glycogen Phosphorylase B"/>
    <property type="match status" value="1"/>
</dbReference>
<dbReference type="KEGG" id="pyg:AWM70_21505"/>
<dbReference type="PANTHER" id="PTHR43025">
    <property type="entry name" value="MONOGALACTOSYLDIACYLGLYCEROL SYNTHASE"/>
    <property type="match status" value="1"/>
</dbReference>
<reference evidence="6 7" key="1">
    <citation type="submission" date="2016-01" db="EMBL/GenBank/DDBJ databases">
        <title>Complete Genome Sequence of Paenibacillus yonginensis DCY84, a novel Plant Growth-Promoting Bacteria with Elicitation of Induced Systemic Resistance.</title>
        <authorList>
            <person name="Kim Y.J."/>
            <person name="Yang D.C."/>
            <person name="Sukweenadhi J."/>
        </authorList>
    </citation>
    <scope>NUCLEOTIDE SEQUENCE [LARGE SCALE GENOMIC DNA]</scope>
    <source>
        <strain evidence="6 7">DCY84</strain>
    </source>
</reference>
<evidence type="ECO:0000313" key="7">
    <source>
        <dbReference type="Proteomes" id="UP000092573"/>
    </source>
</evidence>
<proteinExistence type="inferred from homology"/>
<evidence type="ECO:0000259" key="4">
    <source>
        <dbReference type="Pfam" id="PF00534"/>
    </source>
</evidence>
<name>A0A1B1N5Z3_9BACL</name>
<evidence type="ECO:0000256" key="1">
    <source>
        <dbReference type="ARBA" id="ARBA00006962"/>
    </source>
</evidence>
<accession>A0A1B1N5Z3</accession>
<sequence>MRKPKVLIVYASYGDGHYQVSKAMESSFHEQGITDVVLLDLMAEAHPLLNGLTKFVYMQSFKTIPYLYGWVYNTTRRIPPNRPFYSLLHSIGLSKLAKIVGGISPDLVIHTFPQLTMPKLLKRTGQTIPIINVITDFDIHARWFHPAVNRYYVATQDLKNEMVARGIPEERVVASGIPLRPGFSGALEPQEQDGGSEDADMVLEVDVNLHADINAEAKHDKDALTDARSAKQLAARLRQDGKPVILLMAGAYGVMPNIADICRRLTAGGERRVIAVCGKNKELFSQLQERFAGQEEVQVCGFVNDIASLMAVSDCIITKPGGITLSEALVSRLPMFLFRPVPGQELNNALYLKKKGIAFISHRPSDLVRQIEQFFSRQPEGELYRELESLRRPDAARAIVEDVIRHFISPEKIAVIAAAAPS</sequence>
<evidence type="ECO:0000313" key="6">
    <source>
        <dbReference type="EMBL" id="ANS76839.1"/>
    </source>
</evidence>
<dbReference type="GO" id="GO:0016758">
    <property type="term" value="F:hexosyltransferase activity"/>
    <property type="evidence" value="ECO:0007669"/>
    <property type="project" value="InterPro"/>
</dbReference>
<dbReference type="InterPro" id="IPR009695">
    <property type="entry name" value="Diacylglyc_glucosyltr_N"/>
</dbReference>
<keyword evidence="3 6" id="KW-0808">Transferase</keyword>
<dbReference type="Pfam" id="PF06925">
    <property type="entry name" value="MGDG_synth"/>
    <property type="match status" value="1"/>
</dbReference>
<dbReference type="GO" id="GO:0009247">
    <property type="term" value="P:glycolipid biosynthetic process"/>
    <property type="evidence" value="ECO:0007669"/>
    <property type="project" value="InterPro"/>
</dbReference>
<dbReference type="OrthoDB" id="9815663at2"/>
<dbReference type="InterPro" id="IPR050519">
    <property type="entry name" value="Glycosyltransf_28_UgtP"/>
</dbReference>
<evidence type="ECO:0000259" key="5">
    <source>
        <dbReference type="Pfam" id="PF06925"/>
    </source>
</evidence>
<comment type="similarity">
    <text evidence="1">Belongs to the glycosyltransferase 28 family.</text>
</comment>
<organism evidence="6 7">
    <name type="scientific">Paenibacillus yonginensis</name>
    <dbReference type="NCBI Taxonomy" id="1462996"/>
    <lineage>
        <taxon>Bacteria</taxon>
        <taxon>Bacillati</taxon>
        <taxon>Bacillota</taxon>
        <taxon>Bacilli</taxon>
        <taxon>Bacillales</taxon>
        <taxon>Paenibacillaceae</taxon>
        <taxon>Paenibacillus</taxon>
    </lineage>
</organism>
<feature type="domain" description="Diacylglycerol glucosyltransferase N-terminal" evidence="5">
    <location>
        <begin position="17"/>
        <end position="178"/>
    </location>
</feature>
<dbReference type="PANTHER" id="PTHR43025:SF3">
    <property type="entry name" value="MONOGALACTOSYLDIACYLGLYCEROL SYNTHASE 1, CHLOROPLASTIC"/>
    <property type="match status" value="1"/>
</dbReference>
<dbReference type="STRING" id="1462996.AWM70_21505"/>
<dbReference type="Pfam" id="PF00534">
    <property type="entry name" value="Glycos_transf_1"/>
    <property type="match status" value="1"/>
</dbReference>
<feature type="domain" description="Glycosyl transferase family 1" evidence="4">
    <location>
        <begin position="260"/>
        <end position="382"/>
    </location>
</feature>
<dbReference type="Proteomes" id="UP000092573">
    <property type="component" value="Chromosome"/>
</dbReference>
<evidence type="ECO:0000256" key="3">
    <source>
        <dbReference type="ARBA" id="ARBA00022679"/>
    </source>
</evidence>